<proteinExistence type="predicted"/>
<dbReference type="KEGG" id="cyt:cce_4979"/>
<dbReference type="EMBL" id="CP000807">
    <property type="protein sequence ID" value="ACB54325.1"/>
    <property type="molecule type" value="Genomic_DNA"/>
</dbReference>
<keyword evidence="3" id="KW-1185">Reference proteome</keyword>
<feature type="coiled-coil region" evidence="1">
    <location>
        <begin position="266"/>
        <end position="298"/>
    </location>
</feature>
<keyword evidence="1" id="KW-0175">Coiled coil</keyword>
<dbReference type="Proteomes" id="UP000001203">
    <property type="component" value="Chromosome linear"/>
</dbReference>
<evidence type="ECO:0008006" key="4">
    <source>
        <dbReference type="Google" id="ProtNLM"/>
    </source>
</evidence>
<dbReference type="AlphaFoldDB" id="B1X2G4"/>
<reference evidence="2 3" key="1">
    <citation type="journal article" date="2008" name="Proc. Natl. Acad. Sci. U.S.A.">
        <title>The genome of Cyanothece 51142, a unicellular diazotrophic cyanobacterium important in the marine nitrogen cycle.</title>
        <authorList>
            <person name="Welsh E.A."/>
            <person name="Liberton M."/>
            <person name="Stoeckel J."/>
            <person name="Loh T."/>
            <person name="Elvitigala T."/>
            <person name="Wang C."/>
            <person name="Wollam A."/>
            <person name="Fulton R.S."/>
            <person name="Clifton S.W."/>
            <person name="Jacobs J.M."/>
            <person name="Aurora R."/>
            <person name="Ghosh B.K."/>
            <person name="Sherman L.A."/>
            <person name="Smith R.D."/>
            <person name="Wilson R.K."/>
            <person name="Pakrasi H.B."/>
        </authorList>
    </citation>
    <scope>NUCLEOTIDE SEQUENCE [LARGE SCALE GENOMIC DNA]</scope>
    <source>
        <strain evidence="3">ATCC 51142 / BH68</strain>
    </source>
</reference>
<protein>
    <recommendedName>
        <fullName evidence="4">Actin-like protein N-terminal domain-containing protein</fullName>
    </recommendedName>
</protein>
<dbReference type="Gene3D" id="3.30.420.40">
    <property type="match status" value="1"/>
</dbReference>
<dbReference type="eggNOG" id="ENOG502ZA0S">
    <property type="taxonomic scope" value="Bacteria"/>
</dbReference>
<dbReference type="CDD" id="cd10227">
    <property type="entry name" value="ASKHA_NBD_ParM-like"/>
    <property type="match status" value="1"/>
</dbReference>
<evidence type="ECO:0000313" key="3">
    <source>
        <dbReference type="Proteomes" id="UP000001203"/>
    </source>
</evidence>
<sequence>MVCIVKKRELKEKEKMADLTMALDFGSSLGRAIYTTSNSYIKPELLLLDPHVVEVPNIAIANYEKYKVGNPSPQDSSWVNLNDTYFAVGFLAKRQFSTIHCLNSLKIDSAIPLTLAMVGAVAEIKGLGTTFSLDLGVLLPWSEFKDKDKLKSVLVSALQSFEYRGQHYHVTLQAFDALPEGGGLFARGRVASKGKPMKRVTETNLVVLMIGYRNASILVVERGELTIGLTSDFGFSQMITKIKTFTSGQSEDVLIPAICTGKSISDRTLERLARSQRAELREAEKKEIKDAIEDSQQEYVATLTNWISQQIPPHLEIDEILLGGGTAKYFKRNLTTLLKSYGAQINWSQSLEKRVVQTFGNEVSKNYLASRLADVYGLFYRLLKKPLPRLKEVVTRESA</sequence>
<organism evidence="2 3">
    <name type="scientific">Crocosphaera subtropica (strain ATCC 51142 / BH68)</name>
    <name type="common">Cyanothece sp. (strain ATCC 51142)</name>
    <dbReference type="NCBI Taxonomy" id="43989"/>
    <lineage>
        <taxon>Bacteria</taxon>
        <taxon>Bacillati</taxon>
        <taxon>Cyanobacteriota</taxon>
        <taxon>Cyanophyceae</taxon>
        <taxon>Oscillatoriophycideae</taxon>
        <taxon>Chroococcales</taxon>
        <taxon>Aphanothecaceae</taxon>
        <taxon>Crocosphaera</taxon>
        <taxon>Crocosphaera subtropica</taxon>
    </lineage>
</organism>
<dbReference type="HOGENOM" id="CLU_043016_1_0_3"/>
<evidence type="ECO:0000256" key="1">
    <source>
        <dbReference type="SAM" id="Coils"/>
    </source>
</evidence>
<name>B1X2G4_CROS5</name>
<gene>
    <name evidence="2" type="ordered locus">cce_4979</name>
</gene>
<dbReference type="STRING" id="43989.cce_4979"/>
<evidence type="ECO:0000313" key="2">
    <source>
        <dbReference type="EMBL" id="ACB54325.1"/>
    </source>
</evidence>
<accession>B1X2G4</accession>